<organism evidence="1 2">
    <name type="scientific">Pyrus ussuriensis x Pyrus communis</name>
    <dbReference type="NCBI Taxonomy" id="2448454"/>
    <lineage>
        <taxon>Eukaryota</taxon>
        <taxon>Viridiplantae</taxon>
        <taxon>Streptophyta</taxon>
        <taxon>Embryophyta</taxon>
        <taxon>Tracheophyta</taxon>
        <taxon>Spermatophyta</taxon>
        <taxon>Magnoliopsida</taxon>
        <taxon>eudicotyledons</taxon>
        <taxon>Gunneridae</taxon>
        <taxon>Pentapetalae</taxon>
        <taxon>rosids</taxon>
        <taxon>fabids</taxon>
        <taxon>Rosales</taxon>
        <taxon>Rosaceae</taxon>
        <taxon>Amygdaloideae</taxon>
        <taxon>Maleae</taxon>
        <taxon>Pyrus</taxon>
    </lineage>
</organism>
<dbReference type="AlphaFoldDB" id="A0A5N5IAL6"/>
<keyword evidence="2" id="KW-1185">Reference proteome</keyword>
<protein>
    <submittedName>
        <fullName evidence="1">Uncharacterized protein</fullName>
    </submittedName>
</protein>
<reference evidence="1 2" key="1">
    <citation type="submission" date="2019-09" db="EMBL/GenBank/DDBJ databases">
        <authorList>
            <person name="Ou C."/>
        </authorList>
    </citation>
    <scope>NUCLEOTIDE SEQUENCE [LARGE SCALE GENOMIC DNA]</scope>
    <source>
        <strain evidence="1">S2</strain>
        <tissue evidence="1">Leaf</tissue>
    </source>
</reference>
<reference evidence="1 2" key="3">
    <citation type="submission" date="2019-11" db="EMBL/GenBank/DDBJ databases">
        <title>A de novo genome assembly of a pear dwarfing rootstock.</title>
        <authorList>
            <person name="Wang F."/>
            <person name="Wang J."/>
            <person name="Li S."/>
            <person name="Zhang Y."/>
            <person name="Fang M."/>
            <person name="Ma L."/>
            <person name="Zhao Y."/>
            <person name="Jiang S."/>
        </authorList>
    </citation>
    <scope>NUCLEOTIDE SEQUENCE [LARGE SCALE GENOMIC DNA]</scope>
    <source>
        <strain evidence="1">S2</strain>
        <tissue evidence="1">Leaf</tissue>
    </source>
</reference>
<dbReference type="OrthoDB" id="1708998at2759"/>
<dbReference type="EMBL" id="SMOL01000120">
    <property type="protein sequence ID" value="KAB2632494.1"/>
    <property type="molecule type" value="Genomic_DNA"/>
</dbReference>
<gene>
    <name evidence="1" type="ORF">D8674_028741</name>
</gene>
<accession>A0A5N5IAL6</accession>
<comment type="caution">
    <text evidence="1">The sequence shown here is derived from an EMBL/GenBank/DDBJ whole genome shotgun (WGS) entry which is preliminary data.</text>
</comment>
<name>A0A5N5IAL6_9ROSA</name>
<sequence>MFKDVYVQPSNETPKQLHAAMVEKSIVVFQKATSQLPSKTPIEDVTIPEDVDGCLFFQIEHSRGRCIEGGSGNPKGLDLYWDGERPYTSHTDVRPPNLATSTSSCSTFDLKATSPYRYSVA</sequence>
<proteinExistence type="predicted"/>
<dbReference type="Proteomes" id="UP000327157">
    <property type="component" value="Chromosome 6"/>
</dbReference>
<evidence type="ECO:0000313" key="1">
    <source>
        <dbReference type="EMBL" id="KAB2632494.1"/>
    </source>
</evidence>
<evidence type="ECO:0000313" key="2">
    <source>
        <dbReference type="Proteomes" id="UP000327157"/>
    </source>
</evidence>
<reference evidence="2" key="2">
    <citation type="submission" date="2019-10" db="EMBL/GenBank/DDBJ databases">
        <title>A de novo genome assembly of a pear dwarfing rootstock.</title>
        <authorList>
            <person name="Wang F."/>
            <person name="Wang J."/>
            <person name="Li S."/>
            <person name="Zhang Y."/>
            <person name="Fang M."/>
            <person name="Ma L."/>
            <person name="Zhao Y."/>
            <person name="Jiang S."/>
        </authorList>
    </citation>
    <scope>NUCLEOTIDE SEQUENCE [LARGE SCALE GENOMIC DNA]</scope>
</reference>